<dbReference type="AlphaFoldDB" id="A0A5M3MAT6"/>
<name>A0A5M3MAT6_CONPW</name>
<protein>
    <submittedName>
        <fullName evidence="5">HSP20-like chaperone</fullName>
    </submittedName>
</protein>
<accession>A0A5M3MAT6</accession>
<dbReference type="SUPFAM" id="SSF49764">
    <property type="entry name" value="HSP20-like chaperones"/>
    <property type="match status" value="1"/>
</dbReference>
<gene>
    <name evidence="5" type="ORF">CONPUDRAFT_168942</name>
</gene>
<reference evidence="6" key="1">
    <citation type="journal article" date="2012" name="Science">
        <title>The Paleozoic origin of enzymatic lignin decomposition reconstructed from 31 fungal genomes.</title>
        <authorList>
            <person name="Floudas D."/>
            <person name="Binder M."/>
            <person name="Riley R."/>
            <person name="Barry K."/>
            <person name="Blanchette R.A."/>
            <person name="Henrissat B."/>
            <person name="Martinez A.T."/>
            <person name="Otillar R."/>
            <person name="Spatafora J.W."/>
            <person name="Yadav J.S."/>
            <person name="Aerts A."/>
            <person name="Benoit I."/>
            <person name="Boyd A."/>
            <person name="Carlson A."/>
            <person name="Copeland A."/>
            <person name="Coutinho P.M."/>
            <person name="de Vries R.P."/>
            <person name="Ferreira P."/>
            <person name="Findley K."/>
            <person name="Foster B."/>
            <person name="Gaskell J."/>
            <person name="Glotzer D."/>
            <person name="Gorecki P."/>
            <person name="Heitman J."/>
            <person name="Hesse C."/>
            <person name="Hori C."/>
            <person name="Igarashi K."/>
            <person name="Jurgens J.A."/>
            <person name="Kallen N."/>
            <person name="Kersten P."/>
            <person name="Kohler A."/>
            <person name="Kuees U."/>
            <person name="Kumar T.K.A."/>
            <person name="Kuo A."/>
            <person name="LaButti K."/>
            <person name="Larrondo L.F."/>
            <person name="Lindquist E."/>
            <person name="Ling A."/>
            <person name="Lombard V."/>
            <person name="Lucas S."/>
            <person name="Lundell T."/>
            <person name="Martin R."/>
            <person name="McLaughlin D.J."/>
            <person name="Morgenstern I."/>
            <person name="Morin E."/>
            <person name="Murat C."/>
            <person name="Nagy L.G."/>
            <person name="Nolan M."/>
            <person name="Ohm R.A."/>
            <person name="Patyshakuliyeva A."/>
            <person name="Rokas A."/>
            <person name="Ruiz-Duenas F.J."/>
            <person name="Sabat G."/>
            <person name="Salamov A."/>
            <person name="Samejima M."/>
            <person name="Schmutz J."/>
            <person name="Slot J.C."/>
            <person name="St John F."/>
            <person name="Stenlid J."/>
            <person name="Sun H."/>
            <person name="Sun S."/>
            <person name="Syed K."/>
            <person name="Tsang A."/>
            <person name="Wiebenga A."/>
            <person name="Young D."/>
            <person name="Pisabarro A."/>
            <person name="Eastwood D.C."/>
            <person name="Martin F."/>
            <person name="Cullen D."/>
            <person name="Grigoriev I.V."/>
            <person name="Hibbett D.S."/>
        </authorList>
    </citation>
    <scope>NUCLEOTIDE SEQUENCE [LARGE SCALE GENOMIC DNA]</scope>
    <source>
        <strain evidence="6">RWD-64-598 SS2</strain>
    </source>
</reference>
<dbReference type="PANTHER" id="PTHR11527">
    <property type="entry name" value="HEAT-SHOCK PROTEIN 20 FAMILY MEMBER"/>
    <property type="match status" value="1"/>
</dbReference>
<dbReference type="OrthoDB" id="1431247at2759"/>
<evidence type="ECO:0000256" key="2">
    <source>
        <dbReference type="PROSITE-ProRule" id="PRU00285"/>
    </source>
</evidence>
<evidence type="ECO:0000256" key="3">
    <source>
        <dbReference type="RuleBase" id="RU003616"/>
    </source>
</evidence>
<comment type="caution">
    <text evidence="5">The sequence shown here is derived from an EMBL/GenBank/DDBJ whole genome shotgun (WGS) entry which is preliminary data.</text>
</comment>
<evidence type="ECO:0000313" key="6">
    <source>
        <dbReference type="Proteomes" id="UP000053558"/>
    </source>
</evidence>
<sequence>MSVIYGIYDPFSELDRLFDNALAARFGGPASREHLKGQVDVLEDSEKNTVTASFELPGLKKEDVNIEPHGTRLKISGETKMESDHEEKGYAVRERSYGTFERVLSLPKGVKAEEVKADMENGMLSVCFPKTAAEQTPKRIMVV</sequence>
<feature type="domain" description="SHSP" evidence="4">
    <location>
        <begin position="30"/>
        <end position="143"/>
    </location>
</feature>
<evidence type="ECO:0000256" key="1">
    <source>
        <dbReference type="ARBA" id="ARBA00023016"/>
    </source>
</evidence>
<dbReference type="EMBL" id="JH711586">
    <property type="protein sequence ID" value="EIW76392.1"/>
    <property type="molecule type" value="Genomic_DNA"/>
</dbReference>
<evidence type="ECO:0000259" key="4">
    <source>
        <dbReference type="PROSITE" id="PS01031"/>
    </source>
</evidence>
<dbReference type="Proteomes" id="UP000053558">
    <property type="component" value="Unassembled WGS sequence"/>
</dbReference>
<dbReference type="GeneID" id="19206114"/>
<dbReference type="InterPro" id="IPR008978">
    <property type="entry name" value="HSP20-like_chaperone"/>
</dbReference>
<dbReference type="RefSeq" id="XP_007773625.1">
    <property type="nucleotide sequence ID" value="XM_007775435.1"/>
</dbReference>
<dbReference type="InterPro" id="IPR002068">
    <property type="entry name" value="A-crystallin/Hsp20_dom"/>
</dbReference>
<keyword evidence="6" id="KW-1185">Reference proteome</keyword>
<dbReference type="CDD" id="cd06464">
    <property type="entry name" value="ACD_sHsps-like"/>
    <property type="match status" value="1"/>
</dbReference>
<keyword evidence="1" id="KW-0346">Stress response</keyword>
<dbReference type="PROSITE" id="PS01031">
    <property type="entry name" value="SHSP"/>
    <property type="match status" value="1"/>
</dbReference>
<evidence type="ECO:0000313" key="5">
    <source>
        <dbReference type="EMBL" id="EIW76392.1"/>
    </source>
</evidence>
<dbReference type="Gene3D" id="2.60.40.790">
    <property type="match status" value="1"/>
</dbReference>
<dbReference type="OMA" id="WHIRERR"/>
<organism evidence="5 6">
    <name type="scientific">Coniophora puteana (strain RWD-64-598)</name>
    <name type="common">Brown rot fungus</name>
    <dbReference type="NCBI Taxonomy" id="741705"/>
    <lineage>
        <taxon>Eukaryota</taxon>
        <taxon>Fungi</taxon>
        <taxon>Dikarya</taxon>
        <taxon>Basidiomycota</taxon>
        <taxon>Agaricomycotina</taxon>
        <taxon>Agaricomycetes</taxon>
        <taxon>Agaricomycetidae</taxon>
        <taxon>Boletales</taxon>
        <taxon>Coniophorineae</taxon>
        <taxon>Coniophoraceae</taxon>
        <taxon>Coniophora</taxon>
    </lineage>
</organism>
<dbReference type="InterPro" id="IPR031107">
    <property type="entry name" value="Small_HSP"/>
</dbReference>
<comment type="similarity">
    <text evidence="2 3">Belongs to the small heat shock protein (HSP20) family.</text>
</comment>
<dbReference type="KEGG" id="cput:CONPUDRAFT_168942"/>
<dbReference type="Pfam" id="PF00011">
    <property type="entry name" value="HSP20"/>
    <property type="match status" value="1"/>
</dbReference>
<proteinExistence type="inferred from homology"/>